<dbReference type="CDD" id="cd04188">
    <property type="entry name" value="DPG_synthase"/>
    <property type="match status" value="1"/>
</dbReference>
<dbReference type="PANTHER" id="PTHR10859">
    <property type="entry name" value="GLYCOSYL TRANSFERASE"/>
    <property type="match status" value="1"/>
</dbReference>
<feature type="domain" description="Glycosyltransferase 2-like" evidence="13">
    <location>
        <begin position="25"/>
        <end position="191"/>
    </location>
</feature>
<evidence type="ECO:0000256" key="6">
    <source>
        <dbReference type="ARBA" id="ARBA00022679"/>
    </source>
</evidence>
<dbReference type="GO" id="GO:0006487">
    <property type="term" value="P:protein N-linked glycosylation"/>
    <property type="evidence" value="ECO:0007669"/>
    <property type="project" value="TreeGrafter"/>
</dbReference>
<accession>A0A561E3H2</accession>
<comment type="subcellular location">
    <subcellularLocation>
        <location evidence="1">Endoplasmic reticulum membrane</location>
        <topology evidence="1">Single-pass membrane protein</topology>
    </subcellularLocation>
</comment>
<evidence type="ECO:0000256" key="3">
    <source>
        <dbReference type="ARBA" id="ARBA00006739"/>
    </source>
</evidence>
<name>A0A561E3H2_9MICO</name>
<keyword evidence="5" id="KW-0328">Glycosyltransferase</keyword>
<evidence type="ECO:0000256" key="4">
    <source>
        <dbReference type="ARBA" id="ARBA00012583"/>
    </source>
</evidence>
<dbReference type="RefSeq" id="WP_145228928.1">
    <property type="nucleotide sequence ID" value="NZ_VIVQ01000002.1"/>
</dbReference>
<dbReference type="Gene3D" id="3.90.550.10">
    <property type="entry name" value="Spore Coat Polysaccharide Biosynthesis Protein SpsA, Chain A"/>
    <property type="match status" value="1"/>
</dbReference>
<evidence type="ECO:0000313" key="15">
    <source>
        <dbReference type="Proteomes" id="UP000318297"/>
    </source>
</evidence>
<dbReference type="Pfam" id="PF00535">
    <property type="entry name" value="Glycos_transf_2"/>
    <property type="match status" value="1"/>
</dbReference>
<keyword evidence="9" id="KW-0735">Signal-anchor</keyword>
<keyword evidence="10" id="KW-1133">Transmembrane helix</keyword>
<dbReference type="SUPFAM" id="SSF53448">
    <property type="entry name" value="Nucleotide-diphospho-sugar transferases"/>
    <property type="match status" value="1"/>
</dbReference>
<dbReference type="OrthoDB" id="2369748at2"/>
<comment type="pathway">
    <text evidence="2">Protein modification; protein glycosylation.</text>
</comment>
<proteinExistence type="inferred from homology"/>
<keyword evidence="15" id="KW-1185">Reference proteome</keyword>
<dbReference type="Proteomes" id="UP000318297">
    <property type="component" value="Unassembled WGS sequence"/>
</dbReference>
<gene>
    <name evidence="14" type="ORF">BKA23_2517</name>
</gene>
<comment type="similarity">
    <text evidence="3">Belongs to the glycosyltransferase 2 family.</text>
</comment>
<evidence type="ECO:0000313" key="14">
    <source>
        <dbReference type="EMBL" id="TWE10165.1"/>
    </source>
</evidence>
<sequence length="277" mass="30878">MTTYLPDVAASERNSFSMTTTVLDLVIPVYNEERILAESVGTVHAYLTEHFAYPFRITIADNASTDMTLAVALRVARSYPGVRVVHLDAKGRGRALKAVWRSSDALVLAYLDVDLSTDLDALAPLVAPLMSGHSDLAIGSRLAHGAHIVRGRKRDLISRTYNRILRLALGVEFTDAQCGFKAIRADVARDLLPLVKDDTWFFDTELLVLAERADLRIHEVPVDWYDDPDSRVDVVATAKDDLRGVWRMCTTRRRSTYELSTLRATMGRGRVLVGPHD</sequence>
<dbReference type="PANTHER" id="PTHR10859:SF91">
    <property type="entry name" value="DOLICHYL-PHOSPHATE BETA-GLUCOSYLTRANSFERASE"/>
    <property type="match status" value="1"/>
</dbReference>
<evidence type="ECO:0000256" key="12">
    <source>
        <dbReference type="ARBA" id="ARBA00045097"/>
    </source>
</evidence>
<dbReference type="InterPro" id="IPR035518">
    <property type="entry name" value="DPG_synthase"/>
</dbReference>
<evidence type="ECO:0000256" key="2">
    <source>
        <dbReference type="ARBA" id="ARBA00004922"/>
    </source>
</evidence>
<dbReference type="InterPro" id="IPR029044">
    <property type="entry name" value="Nucleotide-diphossugar_trans"/>
</dbReference>
<evidence type="ECO:0000256" key="11">
    <source>
        <dbReference type="ARBA" id="ARBA00023136"/>
    </source>
</evidence>
<keyword evidence="11" id="KW-0472">Membrane</keyword>
<dbReference type="EC" id="2.4.1.117" evidence="4"/>
<reference evidence="14 15" key="1">
    <citation type="submission" date="2019-06" db="EMBL/GenBank/DDBJ databases">
        <title>Sequencing the genomes of 1000 actinobacteria strains.</title>
        <authorList>
            <person name="Klenk H.-P."/>
        </authorList>
    </citation>
    <scope>NUCLEOTIDE SEQUENCE [LARGE SCALE GENOMIC DNA]</scope>
    <source>
        <strain evidence="14 15">DSM 19560</strain>
    </source>
</reference>
<evidence type="ECO:0000259" key="13">
    <source>
        <dbReference type="Pfam" id="PF00535"/>
    </source>
</evidence>
<dbReference type="GO" id="GO:0004581">
    <property type="term" value="F:dolichyl-phosphate beta-glucosyltransferase activity"/>
    <property type="evidence" value="ECO:0007669"/>
    <property type="project" value="UniProtKB-EC"/>
</dbReference>
<comment type="caution">
    <text evidence="14">The sequence shown here is derived from an EMBL/GenBank/DDBJ whole genome shotgun (WGS) entry which is preliminary data.</text>
</comment>
<evidence type="ECO:0000256" key="9">
    <source>
        <dbReference type="ARBA" id="ARBA00022968"/>
    </source>
</evidence>
<evidence type="ECO:0000256" key="1">
    <source>
        <dbReference type="ARBA" id="ARBA00004389"/>
    </source>
</evidence>
<evidence type="ECO:0000256" key="10">
    <source>
        <dbReference type="ARBA" id="ARBA00022989"/>
    </source>
</evidence>
<dbReference type="InterPro" id="IPR001173">
    <property type="entry name" value="Glyco_trans_2-like"/>
</dbReference>
<organism evidence="14 15">
    <name type="scientific">Rudaeicoccus suwonensis</name>
    <dbReference type="NCBI Taxonomy" id="657409"/>
    <lineage>
        <taxon>Bacteria</taxon>
        <taxon>Bacillati</taxon>
        <taxon>Actinomycetota</taxon>
        <taxon>Actinomycetes</taxon>
        <taxon>Micrococcales</taxon>
        <taxon>Dermacoccaceae</taxon>
        <taxon>Rudaeicoccus</taxon>
    </lineage>
</organism>
<comment type="catalytic activity">
    <reaction evidence="12">
        <text>a di-trans,poly-cis-dolichyl phosphate + UDP-alpha-D-glucose = a di-trans,poly-cis-dolichyl beta-D-glucosyl phosphate + UDP</text>
        <dbReference type="Rhea" id="RHEA:15401"/>
        <dbReference type="Rhea" id="RHEA-COMP:19498"/>
        <dbReference type="Rhea" id="RHEA-COMP:19502"/>
        <dbReference type="ChEBI" id="CHEBI:57525"/>
        <dbReference type="ChEBI" id="CHEBI:57683"/>
        <dbReference type="ChEBI" id="CHEBI:58223"/>
        <dbReference type="ChEBI" id="CHEBI:58885"/>
        <dbReference type="EC" id="2.4.1.117"/>
    </reaction>
    <physiologicalReaction direction="left-to-right" evidence="12">
        <dbReference type="Rhea" id="RHEA:15402"/>
    </physiologicalReaction>
</comment>
<evidence type="ECO:0000256" key="5">
    <source>
        <dbReference type="ARBA" id="ARBA00022676"/>
    </source>
</evidence>
<keyword evidence="7" id="KW-0812">Transmembrane</keyword>
<keyword evidence="6 14" id="KW-0808">Transferase</keyword>
<evidence type="ECO:0000256" key="8">
    <source>
        <dbReference type="ARBA" id="ARBA00022824"/>
    </source>
</evidence>
<keyword evidence="8" id="KW-0256">Endoplasmic reticulum</keyword>
<dbReference type="AlphaFoldDB" id="A0A561E3H2"/>
<protein>
    <recommendedName>
        <fullName evidence="4">dolichyl-phosphate beta-glucosyltransferase</fullName>
        <ecNumber evidence="4">2.4.1.117</ecNumber>
    </recommendedName>
</protein>
<evidence type="ECO:0000256" key="7">
    <source>
        <dbReference type="ARBA" id="ARBA00022692"/>
    </source>
</evidence>
<dbReference type="EMBL" id="VIVQ01000002">
    <property type="protein sequence ID" value="TWE10165.1"/>
    <property type="molecule type" value="Genomic_DNA"/>
</dbReference>